<evidence type="ECO:0000313" key="11">
    <source>
        <dbReference type="Proteomes" id="UP000648535"/>
    </source>
</evidence>
<evidence type="ECO:0000256" key="4">
    <source>
        <dbReference type="ARBA" id="ARBA00022989"/>
    </source>
</evidence>
<evidence type="ECO:0000313" key="12">
    <source>
        <dbReference type="Proteomes" id="UP000746584"/>
    </source>
</evidence>
<reference evidence="9" key="2">
    <citation type="submission" date="2020-09" db="EMBL/GenBank/DDBJ databases">
        <authorList>
            <person name="Sun Q."/>
            <person name="Ohkuma M."/>
        </authorList>
    </citation>
    <scope>NUCLEOTIDE SEQUENCE</scope>
    <source>
        <strain evidence="9">JCM 1480</strain>
    </source>
</reference>
<sequence length="728" mass="74960">MNRIARTIGPAVLLLAAFFSLLIALVVGGGANPALIADPGAAVRFGLPIARMIVDLAAAATIGGLALATIGFSRTAREWDRAIDVAAGAAGVWTVASVVATFFTFLSVAGSQVSLDEQFGQSMGVFLTGTDLGLAWLVTVLVAAAVTVLCFAVRSRGMVALTAGVSMVGLIPLAQQGHAAGTASHDAAVTALGLHLVGAALWVGGLVMLALVRPVLDADRLPFVVGRYSSIALGCFVLVAVSGTASAQIRVGTFPNLLTPYGILVLVKIGAIVAMGVLGAVQRRRAIRALSTRPEGRRTFWVLVVTELAVMGVASGFAAALGRTETPTDQIALSKTTDPTPAELLTDDPLPHAPGAWGWLTAWNVDLFWLMAAVLLAATYTAGVVRLRRRGATWPVRRQVAAGIAVVCLVLATSGSLHTYDRFLVSANVGAHVLLGLVVPALAWAAAPVRLVRAAVHPRDDGSTGVREWTGVLVDNAVVRYLVQPFPAFVLLAAVWWVYFDTQVLRWSVSDPTGRTVVDVVFLLVGIIALPGLLTPVAAGAGRASRSAAVVRIVGGVVVAAGLVSLGVAMRGPLGLLQASWFGAMGRTWGPDPLVDQARGGAVLVVAGVALLVLVVVVVLVRLRRDGAATAAGAGAGASRSAVPRSVRDEAAAPDHGTDVEHGGRMVRGRDHGSTSSHIADPDDDFDDESPDSDVARTESADHVDAPGTEAEAIRASRPGPDHGAGAP</sequence>
<comment type="caution">
    <text evidence="9">The sequence shown here is derived from an EMBL/GenBank/DDBJ whole genome shotgun (WGS) entry which is preliminary data.</text>
</comment>
<dbReference type="EMBL" id="BMOI01000008">
    <property type="protein sequence ID" value="GGL02781.1"/>
    <property type="molecule type" value="Genomic_DNA"/>
</dbReference>
<protein>
    <submittedName>
        <fullName evidence="10">Copper resistance protein D</fullName>
    </submittedName>
</protein>
<evidence type="ECO:0000256" key="5">
    <source>
        <dbReference type="ARBA" id="ARBA00023136"/>
    </source>
</evidence>
<keyword evidence="12" id="KW-1185">Reference proteome</keyword>
<keyword evidence="2" id="KW-1003">Cell membrane</keyword>
<dbReference type="PANTHER" id="PTHR34820">
    <property type="entry name" value="INNER MEMBRANE PROTEIN YEBZ"/>
    <property type="match status" value="1"/>
</dbReference>
<evidence type="ECO:0000256" key="1">
    <source>
        <dbReference type="ARBA" id="ARBA00004651"/>
    </source>
</evidence>
<evidence type="ECO:0000259" key="8">
    <source>
        <dbReference type="Pfam" id="PF05425"/>
    </source>
</evidence>
<feature type="compositionally biased region" description="Basic and acidic residues" evidence="6">
    <location>
        <begin position="646"/>
        <end position="673"/>
    </location>
</feature>
<dbReference type="Proteomes" id="UP000746584">
    <property type="component" value="Unassembled WGS sequence"/>
</dbReference>
<evidence type="ECO:0000313" key="9">
    <source>
        <dbReference type="EMBL" id="GGL02781.1"/>
    </source>
</evidence>
<name>A0A8H9GAK0_9MICO</name>
<evidence type="ECO:0000256" key="6">
    <source>
        <dbReference type="SAM" id="MobiDB-lite"/>
    </source>
</evidence>
<dbReference type="InterPro" id="IPR019108">
    <property type="entry name" value="Caa3_assmbl_CtaG-rel"/>
</dbReference>
<feature type="domain" description="Copper resistance protein D" evidence="8">
    <location>
        <begin position="224"/>
        <end position="321"/>
    </location>
</feature>
<feature type="transmembrane region" description="Helical" evidence="7">
    <location>
        <begin position="601"/>
        <end position="621"/>
    </location>
</feature>
<evidence type="ECO:0000256" key="3">
    <source>
        <dbReference type="ARBA" id="ARBA00022692"/>
    </source>
</evidence>
<dbReference type="GO" id="GO:0006825">
    <property type="term" value="P:copper ion transport"/>
    <property type="evidence" value="ECO:0007669"/>
    <property type="project" value="InterPro"/>
</dbReference>
<feature type="transmembrane region" description="Helical" evidence="7">
    <location>
        <begin position="520"/>
        <end position="542"/>
    </location>
</feature>
<dbReference type="EMBL" id="JAFBCG010000001">
    <property type="protein sequence ID" value="MBM7803751.1"/>
    <property type="molecule type" value="Genomic_DNA"/>
</dbReference>
<gene>
    <name evidence="9" type="ORF">GCM10009769_21150</name>
    <name evidence="10" type="ORF">JOE58_003002</name>
</gene>
<feature type="transmembrane region" description="Helical" evidence="7">
    <location>
        <begin position="481"/>
        <end position="500"/>
    </location>
</feature>
<feature type="compositionally biased region" description="Basic and acidic residues" evidence="6">
    <location>
        <begin position="694"/>
        <end position="705"/>
    </location>
</feature>
<evidence type="ECO:0000256" key="2">
    <source>
        <dbReference type="ARBA" id="ARBA00022475"/>
    </source>
</evidence>
<feature type="transmembrane region" description="Helical" evidence="7">
    <location>
        <begin position="49"/>
        <end position="73"/>
    </location>
</feature>
<dbReference type="GO" id="GO:0005886">
    <property type="term" value="C:plasma membrane"/>
    <property type="evidence" value="ECO:0007669"/>
    <property type="project" value="UniProtKB-SubCell"/>
</dbReference>
<proteinExistence type="predicted"/>
<keyword evidence="3 7" id="KW-0812">Transmembrane</keyword>
<feature type="transmembrane region" description="Helical" evidence="7">
    <location>
        <begin position="300"/>
        <end position="321"/>
    </location>
</feature>
<evidence type="ECO:0000256" key="7">
    <source>
        <dbReference type="SAM" id="Phobius"/>
    </source>
</evidence>
<dbReference type="InterPro" id="IPR008457">
    <property type="entry name" value="Cu-R_CopD_dom"/>
</dbReference>
<organism evidence="9 11">
    <name type="scientific">Curtobacterium luteum</name>
    <dbReference type="NCBI Taxonomy" id="33881"/>
    <lineage>
        <taxon>Bacteria</taxon>
        <taxon>Bacillati</taxon>
        <taxon>Actinomycetota</taxon>
        <taxon>Actinomycetes</taxon>
        <taxon>Micrococcales</taxon>
        <taxon>Microbacteriaceae</taxon>
        <taxon>Curtobacterium</taxon>
    </lineage>
</organism>
<dbReference type="Pfam" id="PF09678">
    <property type="entry name" value="Caa3_CtaG"/>
    <property type="match status" value="1"/>
</dbReference>
<reference evidence="9" key="1">
    <citation type="journal article" date="2014" name="Int. J. Syst. Evol. Microbiol.">
        <title>Complete genome sequence of Corynebacterium casei LMG S-19264T (=DSM 44701T), isolated from a smear-ripened cheese.</title>
        <authorList>
            <consortium name="US DOE Joint Genome Institute (JGI-PGF)"/>
            <person name="Walter F."/>
            <person name="Albersmeier A."/>
            <person name="Kalinowski J."/>
            <person name="Ruckert C."/>
        </authorList>
    </citation>
    <scope>NUCLEOTIDE SEQUENCE</scope>
    <source>
        <strain evidence="9">JCM 1480</strain>
    </source>
</reference>
<dbReference type="Pfam" id="PF05425">
    <property type="entry name" value="CopD"/>
    <property type="match status" value="1"/>
</dbReference>
<feature type="transmembrane region" description="Helical" evidence="7">
    <location>
        <begin position="261"/>
        <end position="280"/>
    </location>
</feature>
<dbReference type="RefSeq" id="WP_175328855.1">
    <property type="nucleotide sequence ID" value="NZ_BMOI01000008.1"/>
</dbReference>
<feature type="transmembrane region" description="Helical" evidence="7">
    <location>
        <begin position="549"/>
        <end position="570"/>
    </location>
</feature>
<reference evidence="10 12" key="3">
    <citation type="submission" date="2021-01" db="EMBL/GenBank/DDBJ databases">
        <title>Sequencing the genomes of 1000 actinobacteria strains.</title>
        <authorList>
            <person name="Klenk H.-P."/>
        </authorList>
    </citation>
    <scope>NUCLEOTIDE SEQUENCE [LARGE SCALE GENOMIC DNA]</scope>
    <source>
        <strain evidence="10 12">DSM 20542</strain>
    </source>
</reference>
<feature type="compositionally biased region" description="Acidic residues" evidence="6">
    <location>
        <begin position="682"/>
        <end position="692"/>
    </location>
</feature>
<keyword evidence="4 7" id="KW-1133">Transmembrane helix</keyword>
<dbReference type="Proteomes" id="UP000648535">
    <property type="component" value="Unassembled WGS sequence"/>
</dbReference>
<feature type="transmembrane region" description="Helical" evidence="7">
    <location>
        <begin position="158"/>
        <end position="175"/>
    </location>
</feature>
<keyword evidence="5 7" id="KW-0472">Membrane</keyword>
<feature type="transmembrane region" description="Helical" evidence="7">
    <location>
        <begin position="133"/>
        <end position="151"/>
    </location>
</feature>
<dbReference type="PANTHER" id="PTHR34820:SF4">
    <property type="entry name" value="INNER MEMBRANE PROTEIN YEBZ"/>
    <property type="match status" value="1"/>
</dbReference>
<dbReference type="AlphaFoldDB" id="A0A8H9GAK0"/>
<feature type="transmembrane region" description="Helical" evidence="7">
    <location>
        <begin position="367"/>
        <end position="387"/>
    </location>
</feature>
<feature type="transmembrane region" description="Helical" evidence="7">
    <location>
        <begin position="399"/>
        <end position="417"/>
    </location>
</feature>
<comment type="subcellular location">
    <subcellularLocation>
        <location evidence="1">Cell membrane</location>
        <topology evidence="1">Multi-pass membrane protein</topology>
    </subcellularLocation>
</comment>
<feature type="region of interest" description="Disordered" evidence="6">
    <location>
        <begin position="633"/>
        <end position="728"/>
    </location>
</feature>
<evidence type="ECO:0000313" key="10">
    <source>
        <dbReference type="EMBL" id="MBM7803751.1"/>
    </source>
</evidence>
<feature type="transmembrane region" description="Helical" evidence="7">
    <location>
        <begin position="187"/>
        <end position="212"/>
    </location>
</feature>
<accession>A0A8H9GAK0</accession>
<feature type="transmembrane region" description="Helical" evidence="7">
    <location>
        <begin position="429"/>
        <end position="449"/>
    </location>
</feature>
<feature type="transmembrane region" description="Helical" evidence="7">
    <location>
        <begin position="85"/>
        <end position="113"/>
    </location>
</feature>
<feature type="transmembrane region" description="Helical" evidence="7">
    <location>
        <begin position="224"/>
        <end position="249"/>
    </location>
</feature>
<dbReference type="InterPro" id="IPR032694">
    <property type="entry name" value="CopC/D"/>
</dbReference>